<dbReference type="Proteomes" id="UP000216008">
    <property type="component" value="Unassembled WGS sequence"/>
</dbReference>
<gene>
    <name evidence="2" type="ORF">A3Q24_02150</name>
</gene>
<name>A0A267MC98_LACJH</name>
<dbReference type="AlphaFoldDB" id="A0A267MC98"/>
<organism evidence="2 3">
    <name type="scientific">Lactobacillus johnsonii</name>
    <dbReference type="NCBI Taxonomy" id="33959"/>
    <lineage>
        <taxon>Bacteria</taxon>
        <taxon>Bacillati</taxon>
        <taxon>Bacillota</taxon>
        <taxon>Bacilli</taxon>
        <taxon>Lactobacillales</taxon>
        <taxon>Lactobacillaceae</taxon>
        <taxon>Lactobacillus</taxon>
    </lineage>
</organism>
<evidence type="ECO:0000259" key="1">
    <source>
        <dbReference type="Pfam" id="PF13354"/>
    </source>
</evidence>
<dbReference type="InterPro" id="IPR000871">
    <property type="entry name" value="Beta-lactam_class-A"/>
</dbReference>
<sequence>MEQIAKIQEQIENKPWKTAITIYKNGKSIFENSLANTTYKSASLIKLAIALYIQEVKPQTINNEITLSIKNVVGGAGIINRLSIKTWKIRDLIDLMLSLSDNSATNALLSSYHLDTINSFLQQNFQNISLNRFLMEKNTKENTCTANSIMNVFQRLLNGNNEVNQIILNSLKHQTVRNKLVAYSNPKFETFNKTGELLHEQHDIARFKSQNEVIDCCVLTNYQNQEDYEGILNMIQNIGKILTQ</sequence>
<reference evidence="2 3" key="1">
    <citation type="submission" date="2017-05" db="EMBL/GenBank/DDBJ databases">
        <title>Lactobacillus johnsonii from commercial turkeys.</title>
        <authorList>
            <person name="Johnson T.J."/>
            <person name="Youmans B."/>
        </authorList>
    </citation>
    <scope>NUCLEOTIDE SEQUENCE [LARGE SCALE GENOMIC DNA]</scope>
    <source>
        <strain evidence="2 3">UMNLJ114</strain>
    </source>
</reference>
<evidence type="ECO:0000313" key="2">
    <source>
        <dbReference type="EMBL" id="PAB56440.1"/>
    </source>
</evidence>
<comment type="caution">
    <text evidence="2">The sequence shown here is derived from an EMBL/GenBank/DDBJ whole genome shotgun (WGS) entry which is preliminary data.</text>
</comment>
<dbReference type="Pfam" id="PF13354">
    <property type="entry name" value="Beta-lactamase2"/>
    <property type="match status" value="1"/>
</dbReference>
<dbReference type="PANTHER" id="PTHR35333">
    <property type="entry name" value="BETA-LACTAMASE"/>
    <property type="match status" value="1"/>
</dbReference>
<dbReference type="SUPFAM" id="SSF56601">
    <property type="entry name" value="beta-lactamase/transpeptidase-like"/>
    <property type="match status" value="1"/>
</dbReference>
<feature type="domain" description="Beta-lactamase class A catalytic" evidence="1">
    <location>
        <begin position="35"/>
        <end position="209"/>
    </location>
</feature>
<dbReference type="GO" id="GO:0030655">
    <property type="term" value="P:beta-lactam antibiotic catabolic process"/>
    <property type="evidence" value="ECO:0007669"/>
    <property type="project" value="InterPro"/>
</dbReference>
<dbReference type="GO" id="GO:0046677">
    <property type="term" value="P:response to antibiotic"/>
    <property type="evidence" value="ECO:0007669"/>
    <property type="project" value="InterPro"/>
</dbReference>
<keyword evidence="2" id="KW-0378">Hydrolase</keyword>
<proteinExistence type="predicted"/>
<evidence type="ECO:0000313" key="3">
    <source>
        <dbReference type="Proteomes" id="UP000216008"/>
    </source>
</evidence>
<accession>A0A267MC98</accession>
<dbReference type="GO" id="GO:0008800">
    <property type="term" value="F:beta-lactamase activity"/>
    <property type="evidence" value="ECO:0007669"/>
    <property type="project" value="InterPro"/>
</dbReference>
<protein>
    <submittedName>
        <fullName evidence="2">Serine hydrolase</fullName>
    </submittedName>
</protein>
<dbReference type="RefSeq" id="WP_095182588.1">
    <property type="nucleotide sequence ID" value="NZ_NIBD01000010.1"/>
</dbReference>
<dbReference type="InterPro" id="IPR012338">
    <property type="entry name" value="Beta-lactam/transpept-like"/>
</dbReference>
<dbReference type="PANTHER" id="PTHR35333:SF3">
    <property type="entry name" value="BETA-LACTAMASE-TYPE TRANSPEPTIDASE FOLD CONTAINING PROTEIN"/>
    <property type="match status" value="1"/>
</dbReference>
<dbReference type="Gene3D" id="3.40.710.10">
    <property type="entry name" value="DD-peptidase/beta-lactamase superfamily"/>
    <property type="match status" value="1"/>
</dbReference>
<dbReference type="InterPro" id="IPR045155">
    <property type="entry name" value="Beta-lactam_cat"/>
</dbReference>
<dbReference type="EMBL" id="NIBD01000010">
    <property type="protein sequence ID" value="PAB56440.1"/>
    <property type="molecule type" value="Genomic_DNA"/>
</dbReference>